<sequence length="354" mass="38716">MGSTKLLITGATGYIGGSVLSTLLASSNPQIKDLSISALVRKPEHAELLKKKGVNGIVFPGLDDFEAVRKAASQHDIVLNSALAFHPKAAEAIIEGLAERQKETGKPAYLIHTSGTSSLGDRPITGTYTETHVFSDEADDIYAYERRREDLEKYPQRTTDLVVLEKGEAAGVKTYILMSPTIYGIGSGLFNRTSIQIDAIMRAAKRQGFTSVMGPGKAQWDHVHIEDLTQLYELVLAKLLRGGDEAAALPSNKKGVYFNETGHHTWRDVSERVARSGREAGFLPTDEVREQSLAVAAEAFGGKTLPAEFAELGFASHSRTRADLARKIGWAPTKTRRDFEESFAEEWKVIGNEL</sequence>
<dbReference type="Proteomes" id="UP000078340">
    <property type="component" value="Unassembled WGS sequence"/>
</dbReference>
<dbReference type="KEGG" id="plj:28884295"/>
<organism evidence="3 4">
    <name type="scientific">Purpureocillium lilacinum</name>
    <name type="common">Paecilomyces lilacinus</name>
    <dbReference type="NCBI Taxonomy" id="33203"/>
    <lineage>
        <taxon>Eukaryota</taxon>
        <taxon>Fungi</taxon>
        <taxon>Dikarya</taxon>
        <taxon>Ascomycota</taxon>
        <taxon>Pezizomycotina</taxon>
        <taxon>Sordariomycetes</taxon>
        <taxon>Hypocreomycetidae</taxon>
        <taxon>Hypocreales</taxon>
        <taxon>Ophiocordycipitaceae</taxon>
        <taxon>Purpureocillium</taxon>
    </lineage>
</organism>
<dbReference type="OMA" id="VHYIHNS"/>
<evidence type="ECO:0000259" key="1">
    <source>
        <dbReference type="Pfam" id="PF01370"/>
    </source>
</evidence>
<name>A0A179HTV5_PURLI</name>
<dbReference type="InterPro" id="IPR001509">
    <property type="entry name" value="Epimerase_deHydtase"/>
</dbReference>
<dbReference type="InterPro" id="IPR051783">
    <property type="entry name" value="NAD(P)-dependent_oxidoreduct"/>
</dbReference>
<dbReference type="STRING" id="33203.A0A179HTV5"/>
<dbReference type="EMBL" id="LSBH01000005">
    <property type="protein sequence ID" value="OAQ79242.1"/>
    <property type="molecule type" value="Genomic_DNA"/>
</dbReference>
<dbReference type="PANTHER" id="PTHR48079">
    <property type="entry name" value="PROTEIN YEEZ"/>
    <property type="match status" value="1"/>
</dbReference>
<evidence type="ECO:0000313" key="4">
    <source>
        <dbReference type="Proteomes" id="UP000078340"/>
    </source>
</evidence>
<gene>
    <name evidence="2" type="ORF">VFPBJ_07363</name>
    <name evidence="3" type="ORF">VFPFJ_02162</name>
</gene>
<dbReference type="GO" id="GO:0004029">
    <property type="term" value="F:aldehyde dehydrogenase (NAD+) activity"/>
    <property type="evidence" value="ECO:0007669"/>
    <property type="project" value="TreeGrafter"/>
</dbReference>
<dbReference type="Pfam" id="PF01370">
    <property type="entry name" value="Epimerase"/>
    <property type="match status" value="1"/>
</dbReference>
<dbReference type="InterPro" id="IPR036291">
    <property type="entry name" value="NAD(P)-bd_dom_sf"/>
</dbReference>
<accession>A0A179HTV5</accession>
<proteinExistence type="predicted"/>
<dbReference type="Gene3D" id="3.40.50.720">
    <property type="entry name" value="NAD(P)-binding Rossmann-like Domain"/>
    <property type="match status" value="1"/>
</dbReference>
<dbReference type="Proteomes" id="UP000078240">
    <property type="component" value="Unassembled WGS sequence"/>
</dbReference>
<reference evidence="3 4" key="1">
    <citation type="submission" date="2016-02" db="EMBL/GenBank/DDBJ databases">
        <title>Biosynthesis of antibiotic leucinostatins and their inhibition on Phytophthora in bio-control Purpureocillium lilacinum.</title>
        <authorList>
            <person name="Wang G."/>
            <person name="Liu Z."/>
            <person name="Lin R."/>
            <person name="Li E."/>
            <person name="Mao Z."/>
            <person name="Ling J."/>
            <person name="Yin W."/>
            <person name="Xie B."/>
        </authorList>
    </citation>
    <scope>NUCLEOTIDE SEQUENCE [LARGE SCALE GENOMIC DNA]</scope>
    <source>
        <strain evidence="2">PLBJ-1</strain>
        <strain evidence="3">PLFJ-1</strain>
    </source>
</reference>
<dbReference type="SUPFAM" id="SSF51735">
    <property type="entry name" value="NAD(P)-binding Rossmann-fold domains"/>
    <property type="match status" value="1"/>
</dbReference>
<protein>
    <submittedName>
        <fullName evidence="3">NAD dependent epimerase/dehydratase family protein</fullName>
    </submittedName>
</protein>
<evidence type="ECO:0000313" key="2">
    <source>
        <dbReference type="EMBL" id="OAQ79242.1"/>
    </source>
</evidence>
<comment type="caution">
    <text evidence="3">The sequence shown here is derived from an EMBL/GenBank/DDBJ whole genome shotgun (WGS) entry which is preliminary data.</text>
</comment>
<evidence type="ECO:0000313" key="3">
    <source>
        <dbReference type="EMBL" id="OAQ93001.1"/>
    </source>
</evidence>
<dbReference type="GO" id="GO:0005737">
    <property type="term" value="C:cytoplasm"/>
    <property type="evidence" value="ECO:0007669"/>
    <property type="project" value="TreeGrafter"/>
</dbReference>
<dbReference type="PANTHER" id="PTHR48079:SF6">
    <property type="entry name" value="NAD(P)-BINDING DOMAIN-CONTAINING PROTEIN-RELATED"/>
    <property type="match status" value="1"/>
</dbReference>
<dbReference type="EMBL" id="LSBI01000002">
    <property type="protein sequence ID" value="OAQ93001.1"/>
    <property type="molecule type" value="Genomic_DNA"/>
</dbReference>
<dbReference type="AlphaFoldDB" id="A0A179HTV5"/>
<feature type="domain" description="NAD-dependent epimerase/dehydratase" evidence="1">
    <location>
        <begin position="7"/>
        <end position="239"/>
    </location>
</feature>
<dbReference type="GeneID" id="28884295"/>